<evidence type="ECO:0000313" key="4">
    <source>
        <dbReference type="Proteomes" id="UP000551823"/>
    </source>
</evidence>
<dbReference type="SUPFAM" id="SSF47473">
    <property type="entry name" value="EF-hand"/>
    <property type="match status" value="1"/>
</dbReference>
<accession>A0A7L4BY42</accession>
<gene>
    <name evidence="3" type="primary">Efcab3</name>
    <name evidence="3" type="ORF">NYCLEU_R04685</name>
</gene>
<dbReference type="PANTHER" id="PTHR22656">
    <property type="entry name" value="EF-HAND CALCIUM-BINDING DOMAIN-CONTAINING PROTEIN 13"/>
    <property type="match status" value="1"/>
</dbReference>
<dbReference type="AlphaFoldDB" id="A0A7L4BY42"/>
<reference evidence="3 4" key="1">
    <citation type="submission" date="2019-09" db="EMBL/GenBank/DDBJ databases">
        <title>Bird 10,000 Genomes (B10K) Project - Family phase.</title>
        <authorList>
            <person name="Zhang G."/>
        </authorList>
    </citation>
    <scope>NUCLEOTIDE SEQUENCE [LARGE SCALE GENOMIC DNA]</scope>
    <source>
        <strain evidence="3">B10K-DU-005-01</strain>
    </source>
</reference>
<evidence type="ECO:0000313" key="3">
    <source>
        <dbReference type="EMBL" id="NXW42327.1"/>
    </source>
</evidence>
<dbReference type="InterPro" id="IPR011992">
    <property type="entry name" value="EF-hand-dom_pair"/>
</dbReference>
<dbReference type="EMBL" id="VZZU01000284">
    <property type="protein sequence ID" value="NXW42327.1"/>
    <property type="molecule type" value="Genomic_DNA"/>
</dbReference>
<keyword evidence="2" id="KW-0106">Calcium</keyword>
<keyword evidence="4" id="KW-1185">Reference proteome</keyword>
<proteinExistence type="predicted"/>
<organism evidence="3 4">
    <name type="scientific">Nyctiprogne leucopyga</name>
    <dbReference type="NCBI Taxonomy" id="382315"/>
    <lineage>
        <taxon>Eukaryota</taxon>
        <taxon>Metazoa</taxon>
        <taxon>Chordata</taxon>
        <taxon>Craniata</taxon>
        <taxon>Vertebrata</taxon>
        <taxon>Euteleostomi</taxon>
        <taxon>Archelosauria</taxon>
        <taxon>Archosauria</taxon>
        <taxon>Dinosauria</taxon>
        <taxon>Saurischia</taxon>
        <taxon>Theropoda</taxon>
        <taxon>Coelurosauria</taxon>
        <taxon>Aves</taxon>
        <taxon>Neognathae</taxon>
        <taxon>Neoaves</taxon>
        <taxon>Strisores</taxon>
        <taxon>Caprimulgiformes</taxon>
        <taxon>Caprimulgidae</taxon>
        <taxon>Chordeilinae</taxon>
        <taxon>Nyctiprogne</taxon>
    </lineage>
</organism>
<dbReference type="Gene3D" id="1.10.238.10">
    <property type="entry name" value="EF-hand"/>
    <property type="match status" value="1"/>
</dbReference>
<keyword evidence="1" id="KW-0677">Repeat</keyword>
<protein>
    <submittedName>
        <fullName evidence="3">EFCB3 protein</fullName>
    </submittedName>
</protein>
<evidence type="ECO:0000256" key="2">
    <source>
        <dbReference type="ARBA" id="ARBA00022837"/>
    </source>
</evidence>
<sequence>AFSEAFNLLPKDPDGNVKLRSLEVTAKELGISVTSQGAYDELVFADAVGDRTVEFSDFLDIVTDKKYFAQTIYPDSGSFDSVDARGILVFKVFWKLVESVALPRRTRFRIISYYQQKLRECIGQKVGKDGEYCRKKHHKIRKELVYPTPAFVSAAHVSAMNKREAATYMEHLKVSDSGSYFSLPRSGSPHPHGVPISPLISKQDAMTQAKPTRGLQRNEPPASFESHFIHERNQVQEEAALKLPAHYRKQRHSPTTNAKRLNTPQHLTARLGKTQVQKARAAKRCGQSPALQQRRNLLRLWRKMHEGQTGLQRGNESFRHTFCIYTWSWDARRELVTVADLCRLDHQLCRKQRARQR</sequence>
<evidence type="ECO:0000256" key="1">
    <source>
        <dbReference type="ARBA" id="ARBA00022737"/>
    </source>
</evidence>
<dbReference type="PANTHER" id="PTHR22656:SF1">
    <property type="entry name" value="EF-HAND CALCIUM-BINDING DOMAIN-CONTAINING PROTEIN 13"/>
    <property type="match status" value="1"/>
</dbReference>
<feature type="non-terminal residue" evidence="3">
    <location>
        <position position="1"/>
    </location>
</feature>
<name>A0A7L4BY42_9AVES</name>
<dbReference type="Proteomes" id="UP000551823">
    <property type="component" value="Unassembled WGS sequence"/>
</dbReference>
<comment type="caution">
    <text evidence="3">The sequence shown here is derived from an EMBL/GenBank/DDBJ whole genome shotgun (WGS) entry which is preliminary data.</text>
</comment>
<feature type="non-terminal residue" evidence="3">
    <location>
        <position position="357"/>
    </location>
</feature>